<dbReference type="Gene3D" id="3.40.50.1820">
    <property type="entry name" value="alpha/beta hydrolase"/>
    <property type="match status" value="1"/>
</dbReference>
<feature type="domain" description="Lipase" evidence="6">
    <location>
        <begin position="307"/>
        <end position="387"/>
    </location>
</feature>
<comment type="similarity">
    <text evidence="2 4">Belongs to the AB hydrolase superfamily. Lipase family.</text>
</comment>
<dbReference type="GO" id="GO:0016042">
    <property type="term" value="P:lipid catabolic process"/>
    <property type="evidence" value="ECO:0007669"/>
    <property type="project" value="TreeGrafter"/>
</dbReference>
<dbReference type="GO" id="GO:0005615">
    <property type="term" value="C:extracellular space"/>
    <property type="evidence" value="ECO:0007669"/>
    <property type="project" value="TreeGrafter"/>
</dbReference>
<evidence type="ECO:0000256" key="5">
    <source>
        <dbReference type="SAM" id="SignalP"/>
    </source>
</evidence>
<evidence type="ECO:0000256" key="3">
    <source>
        <dbReference type="ARBA" id="ARBA00022525"/>
    </source>
</evidence>
<evidence type="ECO:0000256" key="2">
    <source>
        <dbReference type="ARBA" id="ARBA00010701"/>
    </source>
</evidence>
<dbReference type="SUPFAM" id="SSF53474">
    <property type="entry name" value="alpha/beta-Hydrolases"/>
    <property type="match status" value="1"/>
</dbReference>
<reference evidence="7" key="1">
    <citation type="submission" date="2021-02" db="EMBL/GenBank/DDBJ databases">
        <authorList>
            <person name="Nowell W R."/>
        </authorList>
    </citation>
    <scope>NUCLEOTIDE SEQUENCE</scope>
    <source>
        <strain evidence="7">Ploen Becks lab</strain>
    </source>
</reference>
<organism evidence="7 8">
    <name type="scientific">Brachionus calyciflorus</name>
    <dbReference type="NCBI Taxonomy" id="104777"/>
    <lineage>
        <taxon>Eukaryota</taxon>
        <taxon>Metazoa</taxon>
        <taxon>Spiralia</taxon>
        <taxon>Gnathifera</taxon>
        <taxon>Rotifera</taxon>
        <taxon>Eurotatoria</taxon>
        <taxon>Monogononta</taxon>
        <taxon>Pseudotrocha</taxon>
        <taxon>Ploima</taxon>
        <taxon>Brachionidae</taxon>
        <taxon>Brachionus</taxon>
    </lineage>
</organism>
<dbReference type="InterPro" id="IPR013818">
    <property type="entry name" value="Lipase"/>
</dbReference>
<dbReference type="AlphaFoldDB" id="A0A814IT91"/>
<protein>
    <recommendedName>
        <fullName evidence="6">Lipase domain-containing protein</fullName>
    </recommendedName>
</protein>
<dbReference type="InterPro" id="IPR000734">
    <property type="entry name" value="TAG_lipase"/>
</dbReference>
<evidence type="ECO:0000256" key="1">
    <source>
        <dbReference type="ARBA" id="ARBA00004613"/>
    </source>
</evidence>
<dbReference type="PANTHER" id="PTHR11610">
    <property type="entry name" value="LIPASE"/>
    <property type="match status" value="1"/>
</dbReference>
<sequence>MKLLLLILIISCQECLTKKKSSKYEHSVRYHIFTLDKNQTIDLVHNIDVNISGICNPKTRSDYKLITHGFAETWNMTFRWNWVQEMIEEMLKSNQAKSLCIIAVDWAELAKGAKLTMNYWKAIENMKVTAEIMSIYSDKMKMNEKKFHCIGFSLGAHMCSIFYKTYFEMYKRKPFRITGLDPAGPFFSSKNTSEKLHHTDADLVDIIHTSDNFGLDEKNGHMDFYPDLGDINACNEVKQRFDNLENVILYEETTTNKKGVEYKEIQLNNLTEIDTLSVENLKKKLNSLFCKVKDFFSNKPKRVFISLHQFFGCSHLMSVRYFIYSINKCDYKSHMCNKKQDFEMKKCLDNSNSYDFARMGYHTERSNNKYLTSYGNFYLNTTNKPPYCDPSQNYKPGFFRSLWNKIIG</sequence>
<keyword evidence="3" id="KW-0964">Secreted</keyword>
<comment type="subcellular location">
    <subcellularLocation>
        <location evidence="1">Secreted</location>
    </subcellularLocation>
</comment>
<dbReference type="EMBL" id="CAJNOC010004607">
    <property type="protein sequence ID" value="CAF1027663.1"/>
    <property type="molecule type" value="Genomic_DNA"/>
</dbReference>
<feature type="chain" id="PRO_5032727043" description="Lipase domain-containing protein" evidence="5">
    <location>
        <begin position="18"/>
        <end position="408"/>
    </location>
</feature>
<dbReference type="InterPro" id="IPR029058">
    <property type="entry name" value="AB_hydrolase_fold"/>
</dbReference>
<evidence type="ECO:0000313" key="8">
    <source>
        <dbReference type="Proteomes" id="UP000663879"/>
    </source>
</evidence>
<dbReference type="OrthoDB" id="199913at2759"/>
<comment type="caution">
    <text evidence="7">The sequence shown here is derived from an EMBL/GenBank/DDBJ whole genome shotgun (WGS) entry which is preliminary data.</text>
</comment>
<dbReference type="Proteomes" id="UP000663879">
    <property type="component" value="Unassembled WGS sequence"/>
</dbReference>
<keyword evidence="8" id="KW-1185">Reference proteome</keyword>
<evidence type="ECO:0000259" key="6">
    <source>
        <dbReference type="Pfam" id="PF00151"/>
    </source>
</evidence>
<feature type="signal peptide" evidence="5">
    <location>
        <begin position="1"/>
        <end position="17"/>
    </location>
</feature>
<gene>
    <name evidence="7" type="ORF">OXX778_LOCUS17698</name>
</gene>
<name>A0A814IT91_9BILA</name>
<evidence type="ECO:0000256" key="4">
    <source>
        <dbReference type="RuleBase" id="RU004262"/>
    </source>
</evidence>
<evidence type="ECO:0000313" key="7">
    <source>
        <dbReference type="EMBL" id="CAF1027663.1"/>
    </source>
</evidence>
<accession>A0A814IT91</accession>
<keyword evidence="5" id="KW-0732">Signal</keyword>
<dbReference type="GO" id="GO:0016298">
    <property type="term" value="F:lipase activity"/>
    <property type="evidence" value="ECO:0007669"/>
    <property type="project" value="InterPro"/>
</dbReference>
<dbReference type="Pfam" id="PF00151">
    <property type="entry name" value="Lipase"/>
    <property type="match status" value="2"/>
</dbReference>
<proteinExistence type="inferred from homology"/>
<feature type="domain" description="Lipase" evidence="6">
    <location>
        <begin position="16"/>
        <end position="229"/>
    </location>
</feature>